<dbReference type="Proteomes" id="UP000054783">
    <property type="component" value="Unassembled WGS sequence"/>
</dbReference>
<reference evidence="2 3" key="1">
    <citation type="submission" date="2015-01" db="EMBL/GenBank/DDBJ databases">
        <title>Evolution of Trichinella species and genotypes.</title>
        <authorList>
            <person name="Korhonen P.K."/>
            <person name="Edoardo P."/>
            <person name="Giuseppe L.R."/>
            <person name="Gasser R.B."/>
        </authorList>
    </citation>
    <scope>NUCLEOTIDE SEQUENCE [LARGE SCALE GENOMIC DNA]</scope>
    <source>
        <strain evidence="2">ISS2496</strain>
    </source>
</reference>
<organism evidence="2 3">
    <name type="scientific">Trichinella patagoniensis</name>
    <dbReference type="NCBI Taxonomy" id="990121"/>
    <lineage>
        <taxon>Eukaryota</taxon>
        <taxon>Metazoa</taxon>
        <taxon>Ecdysozoa</taxon>
        <taxon>Nematoda</taxon>
        <taxon>Enoplea</taxon>
        <taxon>Dorylaimia</taxon>
        <taxon>Trichinellida</taxon>
        <taxon>Trichinellidae</taxon>
        <taxon>Trichinella</taxon>
    </lineage>
</organism>
<feature type="region of interest" description="Disordered" evidence="1">
    <location>
        <begin position="43"/>
        <end position="122"/>
    </location>
</feature>
<evidence type="ECO:0000313" key="2">
    <source>
        <dbReference type="EMBL" id="KRY22917.1"/>
    </source>
</evidence>
<feature type="compositionally biased region" description="Basic and acidic residues" evidence="1">
    <location>
        <begin position="97"/>
        <end position="110"/>
    </location>
</feature>
<feature type="compositionally biased region" description="Basic and acidic residues" evidence="1">
    <location>
        <begin position="64"/>
        <end position="81"/>
    </location>
</feature>
<evidence type="ECO:0000256" key="1">
    <source>
        <dbReference type="SAM" id="MobiDB-lite"/>
    </source>
</evidence>
<comment type="caution">
    <text evidence="2">The sequence shown here is derived from an EMBL/GenBank/DDBJ whole genome shotgun (WGS) entry which is preliminary data.</text>
</comment>
<accession>A0A0V1ADM0</accession>
<sequence>MESQLSSQKVSVMLYTCHNSGGQLLKRHQNEMFLTARLFRPGEAAQSKRLRNQPDSLIASRRFRPPDAKLGEEKCINKSEEGGGTITQHTKSHGTRRLSDRFAADMDRVNEISPAENEEEEN</sequence>
<proteinExistence type="predicted"/>
<gene>
    <name evidence="2" type="ORF">T12_11166</name>
</gene>
<keyword evidence="3" id="KW-1185">Reference proteome</keyword>
<name>A0A0V1ADM0_9BILA</name>
<dbReference type="EMBL" id="JYDQ01000006">
    <property type="protein sequence ID" value="KRY22917.1"/>
    <property type="molecule type" value="Genomic_DNA"/>
</dbReference>
<evidence type="ECO:0000313" key="3">
    <source>
        <dbReference type="Proteomes" id="UP000054783"/>
    </source>
</evidence>
<dbReference type="AlphaFoldDB" id="A0A0V1ADM0"/>
<protein>
    <submittedName>
        <fullName evidence="2">Uncharacterized protein</fullName>
    </submittedName>
</protein>